<keyword evidence="7" id="KW-1185">Reference proteome</keyword>
<sequence>MKLANGQQLIELFEKWAPKSLAVDGDPVGLQIGTLNKTISKVLVTLDVNLKIVEEAIEQQCELIIAHHPPIFRGLKNMRTDIPQGRLIEKLIKHNIAVYAAHTNLDIATGGVNDLLANALQLKDVKILEQTSAEKLMKLSVFTPKEATEQIRTALANSGAGKIGDYTSCSFTSHGEGRFKPLESATPYIGKANELSIVDEDKVEVVFPQSIKNRVLKALLTNHPYEEPAYDLYLLDTEVNEKGLGRIGELSNSITLADYAQTVKSQLNVPFVRVVGDLDRKVQKVAVLGGDGNKYIHIAKRAGADVFITGDLYFHIAQDAEAIDLAVIDPGHHIEQIMKAGVADYMNKVCESHKITCSFIPSKFSTEPFQLI</sequence>
<feature type="binding site" evidence="5">
    <location>
        <position position="335"/>
    </location>
    <ligand>
        <name>a divalent metal cation</name>
        <dbReference type="ChEBI" id="CHEBI:60240"/>
        <label>1</label>
    </ligand>
</feature>
<dbReference type="InterPro" id="IPR036069">
    <property type="entry name" value="DUF34/NIF3_sf"/>
</dbReference>
<dbReference type="InterPro" id="IPR017221">
    <property type="entry name" value="DUF34/NIF3_bac"/>
</dbReference>
<organism evidence="6 7">
    <name type="scientific">Psychrobacillus vulpis</name>
    <dbReference type="NCBI Taxonomy" id="2325572"/>
    <lineage>
        <taxon>Bacteria</taxon>
        <taxon>Bacillati</taxon>
        <taxon>Bacillota</taxon>
        <taxon>Bacilli</taxon>
        <taxon>Bacillales</taxon>
        <taxon>Bacillaceae</taxon>
        <taxon>Psychrobacillus</taxon>
    </lineage>
</organism>
<gene>
    <name evidence="6" type="ORF">FG384_11350</name>
</gene>
<dbReference type="GO" id="GO:0046872">
    <property type="term" value="F:metal ion binding"/>
    <property type="evidence" value="ECO:0007669"/>
    <property type="project" value="UniProtKB-UniRule"/>
</dbReference>
<dbReference type="GO" id="GO:0005737">
    <property type="term" value="C:cytoplasm"/>
    <property type="evidence" value="ECO:0007669"/>
    <property type="project" value="TreeGrafter"/>
</dbReference>
<evidence type="ECO:0000256" key="3">
    <source>
        <dbReference type="ARBA" id="ARBA00022723"/>
    </source>
</evidence>
<dbReference type="Gene3D" id="3.40.1390.30">
    <property type="entry name" value="NIF3 (NGG1p interacting factor 3)-like"/>
    <property type="match status" value="1"/>
</dbReference>
<name>A0A544TQ23_9BACI</name>
<evidence type="ECO:0000313" key="7">
    <source>
        <dbReference type="Proteomes" id="UP000316626"/>
    </source>
</evidence>
<dbReference type="Gene3D" id="3.30.70.120">
    <property type="match status" value="1"/>
</dbReference>
<dbReference type="InterPro" id="IPR002678">
    <property type="entry name" value="DUF34/NIF3"/>
</dbReference>
<evidence type="ECO:0000256" key="4">
    <source>
        <dbReference type="PIRNR" id="PIRNR037489"/>
    </source>
</evidence>
<feature type="binding site" evidence="5">
    <location>
        <position position="67"/>
    </location>
    <ligand>
        <name>a divalent metal cation</name>
        <dbReference type="ChEBI" id="CHEBI:60240"/>
        <label>1</label>
    </ligand>
</feature>
<dbReference type="FunFam" id="3.40.1390.30:FF:000001">
    <property type="entry name" value="GTP cyclohydrolase 1 type 2"/>
    <property type="match status" value="1"/>
</dbReference>
<evidence type="ECO:0000313" key="6">
    <source>
        <dbReference type="EMBL" id="TQR19522.1"/>
    </source>
</evidence>
<comment type="similarity">
    <text evidence="1 4">Belongs to the GTP cyclohydrolase I type 2/NIF3 family.</text>
</comment>
<dbReference type="Proteomes" id="UP000316626">
    <property type="component" value="Unassembled WGS sequence"/>
</dbReference>
<evidence type="ECO:0000256" key="1">
    <source>
        <dbReference type="ARBA" id="ARBA00006964"/>
    </source>
</evidence>
<dbReference type="NCBIfam" id="TIGR00486">
    <property type="entry name" value="YbgI_SA1388"/>
    <property type="match status" value="1"/>
</dbReference>
<dbReference type="Pfam" id="PF01784">
    <property type="entry name" value="DUF34_NIF3"/>
    <property type="match status" value="1"/>
</dbReference>
<protein>
    <recommendedName>
        <fullName evidence="2 4">GTP cyclohydrolase 1 type 2 homolog</fullName>
    </recommendedName>
</protein>
<dbReference type="PANTHER" id="PTHR13799:SF14">
    <property type="entry name" value="GTP CYCLOHYDROLASE 1 TYPE 2 HOMOLOG"/>
    <property type="match status" value="1"/>
</dbReference>
<accession>A0A544TQ23</accession>
<evidence type="ECO:0000256" key="2">
    <source>
        <dbReference type="ARBA" id="ARBA00022112"/>
    </source>
</evidence>
<dbReference type="AlphaFoldDB" id="A0A544TQ23"/>
<dbReference type="SUPFAM" id="SSF102705">
    <property type="entry name" value="NIF3 (NGG1p interacting factor 3)-like"/>
    <property type="match status" value="1"/>
</dbReference>
<dbReference type="FunFam" id="3.30.70.120:FF:000006">
    <property type="entry name" value="GTP cyclohydrolase 1 type 2 homolog"/>
    <property type="match status" value="1"/>
</dbReference>
<proteinExistence type="inferred from homology"/>
<dbReference type="PIRSF" id="PIRSF037489">
    <property type="entry name" value="UCP037489_NIF3_YqfO"/>
    <property type="match status" value="1"/>
</dbReference>
<feature type="binding site" evidence="5">
    <location>
        <position position="68"/>
    </location>
    <ligand>
        <name>a divalent metal cation</name>
        <dbReference type="ChEBI" id="CHEBI:60240"/>
        <label>1</label>
    </ligand>
</feature>
<keyword evidence="3 4" id="KW-0479">Metal-binding</keyword>
<feature type="binding site" evidence="5">
    <location>
        <position position="106"/>
    </location>
    <ligand>
        <name>a divalent metal cation</name>
        <dbReference type="ChEBI" id="CHEBI:60240"/>
        <label>1</label>
    </ligand>
</feature>
<reference evidence="6 7" key="1">
    <citation type="submission" date="2019-06" db="EMBL/GenBank/DDBJ databases">
        <title>Psychrobacillus vulpis sp. nov., a new species isolated from feces of a red fox that inhabits in The Tablas de Daimiel Natural Park, Albacete, Spain.</title>
        <authorList>
            <person name="Rodriguez M."/>
            <person name="Reina J.C."/>
            <person name="Bejar V."/>
            <person name="Llamas I."/>
        </authorList>
    </citation>
    <scope>NUCLEOTIDE SEQUENCE [LARGE SCALE GENOMIC DNA]</scope>
    <source>
        <strain evidence="6 7">Z8</strain>
    </source>
</reference>
<dbReference type="InterPro" id="IPR015867">
    <property type="entry name" value="N-reg_PII/ATP_PRibTrfase_C"/>
</dbReference>
<dbReference type="OrthoDB" id="9792792at2"/>
<evidence type="ECO:0000256" key="5">
    <source>
        <dbReference type="PIRSR" id="PIRSR602678-1"/>
    </source>
</evidence>
<dbReference type="RefSeq" id="WP_142642717.1">
    <property type="nucleotide sequence ID" value="NZ_VDGI01000012.1"/>
</dbReference>
<dbReference type="EMBL" id="VDGI01000012">
    <property type="protein sequence ID" value="TQR19522.1"/>
    <property type="molecule type" value="Genomic_DNA"/>
</dbReference>
<comment type="caution">
    <text evidence="6">The sequence shown here is derived from an EMBL/GenBank/DDBJ whole genome shotgun (WGS) entry which is preliminary data.</text>
</comment>
<dbReference type="PANTHER" id="PTHR13799">
    <property type="entry name" value="NGG1 INTERACTING FACTOR 3"/>
    <property type="match status" value="1"/>
</dbReference>
<feature type="binding site" evidence="5">
    <location>
        <position position="332"/>
    </location>
    <ligand>
        <name>a divalent metal cation</name>
        <dbReference type="ChEBI" id="CHEBI:60240"/>
        <label>1</label>
    </ligand>
</feature>